<sequence>MIAQAKIGDAMISSDCASHSEIDHFDQRSLHIIVLLGNG</sequence>
<dbReference type="InParanoid" id="E5A018"/>
<gene>
    <name evidence="1" type="ORF">LEMA_uP100090.1</name>
</gene>
<evidence type="ECO:0000313" key="1">
    <source>
        <dbReference type="EMBL" id="CBX96878.1"/>
    </source>
</evidence>
<proteinExistence type="predicted"/>
<reference evidence="2" key="1">
    <citation type="journal article" date="2011" name="Nat. Commun.">
        <title>Effector diversification within compartments of the Leptosphaeria maculans genome affected by Repeat-Induced Point mutations.</title>
        <authorList>
            <person name="Rouxel T."/>
            <person name="Grandaubert J."/>
            <person name="Hane J.K."/>
            <person name="Hoede C."/>
            <person name="van de Wouw A.P."/>
            <person name="Couloux A."/>
            <person name="Dominguez V."/>
            <person name="Anthouard V."/>
            <person name="Bally P."/>
            <person name="Bourras S."/>
            <person name="Cozijnsen A.J."/>
            <person name="Ciuffetti L.M."/>
            <person name="Degrave A."/>
            <person name="Dilmaghani A."/>
            <person name="Duret L."/>
            <person name="Fudal I."/>
            <person name="Goodwin S.B."/>
            <person name="Gout L."/>
            <person name="Glaser N."/>
            <person name="Linglin J."/>
            <person name="Kema G.H.J."/>
            <person name="Lapalu N."/>
            <person name="Lawrence C.B."/>
            <person name="May K."/>
            <person name="Meyer M."/>
            <person name="Ollivier B."/>
            <person name="Poulain J."/>
            <person name="Schoch C.L."/>
            <person name="Simon A."/>
            <person name="Spatafora J.W."/>
            <person name="Stachowiak A."/>
            <person name="Turgeon B.G."/>
            <person name="Tyler B.M."/>
            <person name="Vincent D."/>
            <person name="Weissenbach J."/>
            <person name="Amselem J."/>
            <person name="Quesneville H."/>
            <person name="Oliver R.P."/>
            <person name="Wincker P."/>
            <person name="Balesdent M.-H."/>
            <person name="Howlett B.J."/>
        </authorList>
    </citation>
    <scope>NUCLEOTIDE SEQUENCE [LARGE SCALE GENOMIC DNA]</scope>
    <source>
        <strain evidence="2">JN3 / isolate v23.1.3 / race Av1-4-5-6-7-8</strain>
    </source>
</reference>
<protein>
    <submittedName>
        <fullName evidence="1">Predicted protein</fullName>
    </submittedName>
</protein>
<dbReference type="HOGENOM" id="CLU_3320178_0_0_1"/>
<dbReference type="Proteomes" id="UP000002668">
    <property type="component" value="Genome"/>
</dbReference>
<dbReference type="VEuPathDB" id="FungiDB:LEMA_uP100090.1"/>
<dbReference type="EMBL" id="FP929130">
    <property type="protein sequence ID" value="CBX96878.1"/>
    <property type="molecule type" value="Genomic_DNA"/>
</dbReference>
<name>E5A018_LEPMJ</name>
<organism evidence="2">
    <name type="scientific">Leptosphaeria maculans (strain JN3 / isolate v23.1.3 / race Av1-4-5-6-7-8)</name>
    <name type="common">Blackleg fungus</name>
    <name type="synonym">Phoma lingam</name>
    <dbReference type="NCBI Taxonomy" id="985895"/>
    <lineage>
        <taxon>Eukaryota</taxon>
        <taxon>Fungi</taxon>
        <taxon>Dikarya</taxon>
        <taxon>Ascomycota</taxon>
        <taxon>Pezizomycotina</taxon>
        <taxon>Dothideomycetes</taxon>
        <taxon>Pleosporomycetidae</taxon>
        <taxon>Pleosporales</taxon>
        <taxon>Pleosporineae</taxon>
        <taxon>Leptosphaeriaceae</taxon>
        <taxon>Plenodomus</taxon>
        <taxon>Plenodomus lingam/Leptosphaeria maculans species complex</taxon>
    </lineage>
</organism>
<dbReference type="AlphaFoldDB" id="E5A018"/>
<evidence type="ECO:0000313" key="2">
    <source>
        <dbReference type="Proteomes" id="UP000002668"/>
    </source>
</evidence>
<accession>E5A018</accession>
<keyword evidence="2" id="KW-1185">Reference proteome</keyword>